<evidence type="ECO:0000313" key="2">
    <source>
        <dbReference type="EMBL" id="MBA0567270.1"/>
    </source>
</evidence>
<comment type="caution">
    <text evidence="2">The sequence shown here is derived from an EMBL/GenBank/DDBJ whole genome shotgun (WGS) entry which is preliminary data.</text>
</comment>
<feature type="non-terminal residue" evidence="2">
    <location>
        <position position="1"/>
    </location>
</feature>
<keyword evidence="3" id="KW-1185">Reference proteome</keyword>
<name>A0A7J8MRS9_9ROSI</name>
<dbReference type="Pfam" id="PF14111">
    <property type="entry name" value="DUF4283"/>
    <property type="match status" value="1"/>
</dbReference>
<evidence type="ECO:0000313" key="3">
    <source>
        <dbReference type="Proteomes" id="UP000593572"/>
    </source>
</evidence>
<feature type="domain" description="DUF4283" evidence="1">
    <location>
        <begin position="33"/>
        <end position="97"/>
    </location>
</feature>
<sequence>MENDLATLQISKAEDDEILIVAALTTPNPLYDLCLVGCFVMASMVHFATMRTTLANLWHALRVVQITDLGDKRFLFRFFHRVVIGALWTFNNHLLLVNFVGTFEEYDAKQVSSDTLSYMRMRVRLDIWAPLKEEETSTSPGNSVFCPIRLTRDITDSDMGWDASLWEVGWRATVVESVWLWKEAVGSLVDGVSSGNAFEGQGGALAVVGMLL</sequence>
<organism evidence="2 3">
    <name type="scientific">Gossypium lobatum</name>
    <dbReference type="NCBI Taxonomy" id="34289"/>
    <lineage>
        <taxon>Eukaryota</taxon>
        <taxon>Viridiplantae</taxon>
        <taxon>Streptophyta</taxon>
        <taxon>Embryophyta</taxon>
        <taxon>Tracheophyta</taxon>
        <taxon>Spermatophyta</taxon>
        <taxon>Magnoliopsida</taxon>
        <taxon>eudicotyledons</taxon>
        <taxon>Gunneridae</taxon>
        <taxon>Pentapetalae</taxon>
        <taxon>rosids</taxon>
        <taxon>malvids</taxon>
        <taxon>Malvales</taxon>
        <taxon>Malvaceae</taxon>
        <taxon>Malvoideae</taxon>
        <taxon>Gossypium</taxon>
    </lineage>
</organism>
<proteinExistence type="predicted"/>
<dbReference type="AlphaFoldDB" id="A0A7J8MRS9"/>
<reference evidence="2 3" key="1">
    <citation type="journal article" date="2019" name="Genome Biol. Evol.">
        <title>Insights into the evolution of the New World diploid cottons (Gossypium, subgenus Houzingenia) based on genome sequencing.</title>
        <authorList>
            <person name="Grover C.E."/>
            <person name="Arick M.A. 2nd"/>
            <person name="Thrash A."/>
            <person name="Conover J.L."/>
            <person name="Sanders W.S."/>
            <person name="Peterson D.G."/>
            <person name="Frelichowski J.E."/>
            <person name="Scheffler J.A."/>
            <person name="Scheffler B.E."/>
            <person name="Wendel J.F."/>
        </authorList>
    </citation>
    <scope>NUCLEOTIDE SEQUENCE [LARGE SCALE GENOMIC DNA]</scope>
    <source>
        <strain evidence="2">157</strain>
        <tissue evidence="2">Leaf</tissue>
    </source>
</reference>
<dbReference type="Proteomes" id="UP000593572">
    <property type="component" value="Unassembled WGS sequence"/>
</dbReference>
<dbReference type="InterPro" id="IPR025558">
    <property type="entry name" value="DUF4283"/>
</dbReference>
<accession>A0A7J8MRS9</accession>
<gene>
    <name evidence="2" type="ORF">Golob_012018</name>
</gene>
<evidence type="ECO:0000259" key="1">
    <source>
        <dbReference type="Pfam" id="PF14111"/>
    </source>
</evidence>
<dbReference type="EMBL" id="JABEZX010000009">
    <property type="protein sequence ID" value="MBA0567270.1"/>
    <property type="molecule type" value="Genomic_DNA"/>
</dbReference>
<protein>
    <recommendedName>
        <fullName evidence="1">DUF4283 domain-containing protein</fullName>
    </recommendedName>
</protein>